<organism evidence="1 2">
    <name type="scientific">Rousettus aegyptiacus</name>
    <name type="common">Egyptian fruit bat</name>
    <name type="synonym">Pteropus aegyptiacus</name>
    <dbReference type="NCBI Taxonomy" id="9407"/>
    <lineage>
        <taxon>Eukaryota</taxon>
        <taxon>Metazoa</taxon>
        <taxon>Chordata</taxon>
        <taxon>Craniata</taxon>
        <taxon>Vertebrata</taxon>
        <taxon>Euteleostomi</taxon>
        <taxon>Mammalia</taxon>
        <taxon>Eutheria</taxon>
        <taxon>Laurasiatheria</taxon>
        <taxon>Chiroptera</taxon>
        <taxon>Yinpterochiroptera</taxon>
        <taxon>Pteropodoidea</taxon>
        <taxon>Pteropodidae</taxon>
        <taxon>Rousettinae</taxon>
        <taxon>Rousettus</taxon>
    </lineage>
</organism>
<dbReference type="InterPro" id="IPR008972">
    <property type="entry name" value="Cupredoxin"/>
</dbReference>
<name>A0A7J8HR65_ROUAE</name>
<dbReference type="Proteomes" id="UP000593571">
    <property type="component" value="Unassembled WGS sequence"/>
</dbReference>
<dbReference type="EMBL" id="JACASE010000004">
    <property type="protein sequence ID" value="KAF6474856.1"/>
    <property type="molecule type" value="Genomic_DNA"/>
</dbReference>
<keyword evidence="2" id="KW-1185">Reference proteome</keyword>
<evidence type="ECO:0000313" key="2">
    <source>
        <dbReference type="Proteomes" id="UP000593571"/>
    </source>
</evidence>
<proteinExistence type="predicted"/>
<dbReference type="SUPFAM" id="SSF49503">
    <property type="entry name" value="Cupredoxins"/>
    <property type="match status" value="2"/>
</dbReference>
<evidence type="ECO:0000313" key="1">
    <source>
        <dbReference type="EMBL" id="KAF6474856.1"/>
    </source>
</evidence>
<sequence>MKRKYKVRQSSEPYPDRTQYQKEKILYIAAEEIVWNYSLDRKVKTHNSTVAPTQPGETRTYLWQIPQRTGPTSKDFECIPWFYYSTVNMVKDLNSGLVGTLIICLKNTGAVIGHHVLHFMIFNENESCNQMHAIDRRMYGNNQDLTFHIGDEVKLYLIGMGSKFDLRFNGHSFENMVRALASSI</sequence>
<dbReference type="AlphaFoldDB" id="A0A7J8HR65"/>
<protein>
    <submittedName>
        <fullName evidence="1">Uncharacterized protein</fullName>
    </submittedName>
</protein>
<dbReference type="Gene3D" id="2.60.40.420">
    <property type="entry name" value="Cupredoxins - blue copper proteins"/>
    <property type="match status" value="2"/>
</dbReference>
<reference evidence="1 2" key="1">
    <citation type="journal article" date="2020" name="Nature">
        <title>Six reference-quality genomes reveal evolution of bat adaptations.</title>
        <authorList>
            <person name="Jebb D."/>
            <person name="Huang Z."/>
            <person name="Pippel M."/>
            <person name="Hughes G.M."/>
            <person name="Lavrichenko K."/>
            <person name="Devanna P."/>
            <person name="Winkler S."/>
            <person name="Jermiin L.S."/>
            <person name="Skirmuntt E.C."/>
            <person name="Katzourakis A."/>
            <person name="Burkitt-Gray L."/>
            <person name="Ray D.A."/>
            <person name="Sullivan K.A.M."/>
            <person name="Roscito J.G."/>
            <person name="Kirilenko B.M."/>
            <person name="Davalos L.M."/>
            <person name="Corthals A.P."/>
            <person name="Power M.L."/>
            <person name="Jones G."/>
            <person name="Ransome R.D."/>
            <person name="Dechmann D.K.N."/>
            <person name="Locatelli A.G."/>
            <person name="Puechmaille S.J."/>
            <person name="Fedrigo O."/>
            <person name="Jarvis E.D."/>
            <person name="Hiller M."/>
            <person name="Vernes S.C."/>
            <person name="Myers E.W."/>
            <person name="Teeling E.C."/>
        </authorList>
    </citation>
    <scope>NUCLEOTIDE SEQUENCE [LARGE SCALE GENOMIC DNA]</scope>
    <source>
        <strain evidence="1">MRouAeg1</strain>
        <tissue evidence="1">Muscle</tissue>
    </source>
</reference>
<accession>A0A7J8HR65</accession>
<gene>
    <name evidence="1" type="ORF">HJG63_010989</name>
</gene>
<comment type="caution">
    <text evidence="1">The sequence shown here is derived from an EMBL/GenBank/DDBJ whole genome shotgun (WGS) entry which is preliminary data.</text>
</comment>